<dbReference type="InterPro" id="IPR020845">
    <property type="entry name" value="AMP-binding_CS"/>
</dbReference>
<reference evidence="7 8" key="1">
    <citation type="submission" date="2018-08" db="EMBL/GenBank/DDBJ databases">
        <title>Paraburkholderia sp. DHOM06 isolated from forest soil.</title>
        <authorList>
            <person name="Gao Z.-H."/>
            <person name="Qiu L.-H."/>
        </authorList>
    </citation>
    <scope>NUCLEOTIDE SEQUENCE [LARGE SCALE GENOMIC DNA]</scope>
    <source>
        <strain evidence="7 8">DHOM06</strain>
    </source>
</reference>
<dbReference type="OrthoDB" id="9766486at2"/>
<dbReference type="Proteomes" id="UP000256838">
    <property type="component" value="Unassembled WGS sequence"/>
</dbReference>
<comment type="similarity">
    <text evidence="1">Belongs to the ATP-dependent AMP-binding enzyme family.</text>
</comment>
<sequence>MNPSQRFLAARDFLLRHRSDYGHAYRHFAWPALGDFNWAIDYFDEIARGNRAPALWLVDANTGQEIKLSFEQMSERSSRIANHLRDLGVGRGDRILLMLPNRVELWDAMLAAIKLGAILMPATTQLSAGDLRERIEIGQPTFAIVDAAECGKFDTADAALVKIAVGAEPGAPAAGWHRFEDGYAASPEFDPRAATLARDPLLLYFTSGTTSKPKLVEHTHESYPVGSLSTMYWIGLQPGDVHWNISSPGWAKHAWSCFFAPWNAGACVFVLTYARFDAKTVLDTLTRHGITTLCAPPTVWRMLVQEPLASHAVSLREIVGAGEPLNPEIIERVKAAWGITIRDGYGQTETTCQIGNSPGQAVIPGSMGRPMPGYRVLLVDPDGHPAEEGEIALRLGGAQDDGDTGDTAEPCERPLGLMTRYANNAEATARVMRDGRYHTSDVAMRREDGYYVYVGRADDVFKSSDYRLSPFELESALIEHEAVAEAAVVPSPDPLRLAVPKAYVMLRHGYTFSPELARSIFAFSRERLSPYKRIRRLEVYELPKTISGKIRRVELRRREMERGDAAERLPGEYWEEDFPDLR</sequence>
<dbReference type="GO" id="GO:0006637">
    <property type="term" value="P:acyl-CoA metabolic process"/>
    <property type="evidence" value="ECO:0007669"/>
    <property type="project" value="TreeGrafter"/>
</dbReference>
<dbReference type="InterPro" id="IPR042099">
    <property type="entry name" value="ANL_N_sf"/>
</dbReference>
<evidence type="ECO:0000256" key="4">
    <source>
        <dbReference type="ARBA" id="ARBA00022840"/>
    </source>
</evidence>
<dbReference type="SUPFAM" id="SSF56801">
    <property type="entry name" value="Acetyl-CoA synthetase-like"/>
    <property type="match status" value="1"/>
</dbReference>
<dbReference type="GO" id="GO:0015645">
    <property type="term" value="F:fatty acid ligase activity"/>
    <property type="evidence" value="ECO:0007669"/>
    <property type="project" value="TreeGrafter"/>
</dbReference>
<evidence type="ECO:0000256" key="3">
    <source>
        <dbReference type="ARBA" id="ARBA00022741"/>
    </source>
</evidence>
<accession>A0A3D8JUK6</accession>
<dbReference type="RefSeq" id="WP_115536253.1">
    <property type="nucleotide sequence ID" value="NZ_QRGA01000015.1"/>
</dbReference>
<protein>
    <submittedName>
        <fullName evidence="7">AMP-dependent synthetase</fullName>
    </submittedName>
</protein>
<dbReference type="InterPro" id="IPR025110">
    <property type="entry name" value="AMP-bd_C"/>
</dbReference>
<feature type="domain" description="AMP-dependent synthetase/ligase" evidence="5">
    <location>
        <begin position="58"/>
        <end position="394"/>
    </location>
</feature>
<evidence type="ECO:0000256" key="1">
    <source>
        <dbReference type="ARBA" id="ARBA00006432"/>
    </source>
</evidence>
<dbReference type="PANTHER" id="PTHR43605:SF10">
    <property type="entry name" value="ACYL-COA SYNTHETASE MEDIUM CHAIN FAMILY MEMBER 3"/>
    <property type="match status" value="1"/>
</dbReference>
<dbReference type="PROSITE" id="PS00455">
    <property type="entry name" value="AMP_BINDING"/>
    <property type="match status" value="1"/>
</dbReference>
<comment type="caution">
    <text evidence="7">The sequence shown here is derived from an EMBL/GenBank/DDBJ whole genome shotgun (WGS) entry which is preliminary data.</text>
</comment>
<evidence type="ECO:0000313" key="8">
    <source>
        <dbReference type="Proteomes" id="UP000256838"/>
    </source>
</evidence>
<dbReference type="InterPro" id="IPR000873">
    <property type="entry name" value="AMP-dep_synth/lig_dom"/>
</dbReference>
<keyword evidence="3" id="KW-0547">Nucleotide-binding</keyword>
<dbReference type="Pfam" id="PF00501">
    <property type="entry name" value="AMP-binding"/>
    <property type="match status" value="1"/>
</dbReference>
<feature type="domain" description="AMP-binding enzyme C-terminal" evidence="6">
    <location>
        <begin position="472"/>
        <end position="549"/>
    </location>
</feature>
<dbReference type="PANTHER" id="PTHR43605">
    <property type="entry name" value="ACYL-COENZYME A SYNTHETASE"/>
    <property type="match status" value="1"/>
</dbReference>
<dbReference type="InterPro" id="IPR045851">
    <property type="entry name" value="AMP-bd_C_sf"/>
</dbReference>
<dbReference type="GO" id="GO:0004321">
    <property type="term" value="F:fatty-acyl-CoA synthase activity"/>
    <property type="evidence" value="ECO:0007669"/>
    <property type="project" value="TreeGrafter"/>
</dbReference>
<evidence type="ECO:0000313" key="7">
    <source>
        <dbReference type="EMBL" id="RDU96326.1"/>
    </source>
</evidence>
<keyword evidence="8" id="KW-1185">Reference proteome</keyword>
<dbReference type="Gene3D" id="3.40.50.12780">
    <property type="entry name" value="N-terminal domain of ligase-like"/>
    <property type="match status" value="1"/>
</dbReference>
<evidence type="ECO:0000259" key="5">
    <source>
        <dbReference type="Pfam" id="PF00501"/>
    </source>
</evidence>
<gene>
    <name evidence="7" type="ORF">DWV00_24850</name>
</gene>
<dbReference type="EMBL" id="QRGA01000015">
    <property type="protein sequence ID" value="RDU96326.1"/>
    <property type="molecule type" value="Genomic_DNA"/>
</dbReference>
<name>A0A3D8JUK6_9BURK</name>
<dbReference type="FunFam" id="3.30.300.30:FF:000028">
    <property type="entry name" value="AMP-dependent synthetase"/>
    <property type="match status" value="1"/>
</dbReference>
<dbReference type="GO" id="GO:0005524">
    <property type="term" value="F:ATP binding"/>
    <property type="evidence" value="ECO:0007669"/>
    <property type="project" value="UniProtKB-KW"/>
</dbReference>
<dbReference type="AlphaFoldDB" id="A0A3D8JUK6"/>
<organism evidence="7 8">
    <name type="scientific">Trinickia dinghuensis</name>
    <dbReference type="NCBI Taxonomy" id="2291023"/>
    <lineage>
        <taxon>Bacteria</taxon>
        <taxon>Pseudomonadati</taxon>
        <taxon>Pseudomonadota</taxon>
        <taxon>Betaproteobacteria</taxon>
        <taxon>Burkholderiales</taxon>
        <taxon>Burkholderiaceae</taxon>
        <taxon>Trinickia</taxon>
    </lineage>
</organism>
<dbReference type="Pfam" id="PF13193">
    <property type="entry name" value="AMP-binding_C"/>
    <property type="match status" value="1"/>
</dbReference>
<dbReference type="GO" id="GO:0016405">
    <property type="term" value="F:CoA-ligase activity"/>
    <property type="evidence" value="ECO:0007669"/>
    <property type="project" value="UniProtKB-ARBA"/>
</dbReference>
<dbReference type="GO" id="GO:0006633">
    <property type="term" value="P:fatty acid biosynthetic process"/>
    <property type="evidence" value="ECO:0007669"/>
    <property type="project" value="TreeGrafter"/>
</dbReference>
<proteinExistence type="inferred from homology"/>
<dbReference type="Gene3D" id="3.30.300.30">
    <property type="match status" value="1"/>
</dbReference>
<keyword evidence="2" id="KW-0436">Ligase</keyword>
<evidence type="ECO:0000256" key="2">
    <source>
        <dbReference type="ARBA" id="ARBA00022598"/>
    </source>
</evidence>
<keyword evidence="4" id="KW-0067">ATP-binding</keyword>
<dbReference type="InterPro" id="IPR051087">
    <property type="entry name" value="Mitochondrial_ACSM"/>
</dbReference>
<evidence type="ECO:0000259" key="6">
    <source>
        <dbReference type="Pfam" id="PF13193"/>
    </source>
</evidence>